<name>A0A0A9G8J8_ARUDO</name>
<dbReference type="EMBL" id="GBRH01178127">
    <property type="protein sequence ID" value="JAE19769.1"/>
    <property type="molecule type" value="Transcribed_RNA"/>
</dbReference>
<protein>
    <submittedName>
        <fullName evidence="2">Uncharacterized protein</fullName>
    </submittedName>
</protein>
<evidence type="ECO:0000313" key="2">
    <source>
        <dbReference type="EMBL" id="JAE19769.1"/>
    </source>
</evidence>
<reference evidence="2" key="1">
    <citation type="submission" date="2014-09" db="EMBL/GenBank/DDBJ databases">
        <authorList>
            <person name="Magalhaes I.L.F."/>
            <person name="Oliveira U."/>
            <person name="Santos F.R."/>
            <person name="Vidigal T.H.D.A."/>
            <person name="Brescovit A.D."/>
            <person name="Santos A.J."/>
        </authorList>
    </citation>
    <scope>NUCLEOTIDE SEQUENCE</scope>
    <source>
        <tissue evidence="2">Shoot tissue taken approximately 20 cm above the soil surface</tissue>
    </source>
</reference>
<reference evidence="2" key="2">
    <citation type="journal article" date="2015" name="Data Brief">
        <title>Shoot transcriptome of the giant reed, Arundo donax.</title>
        <authorList>
            <person name="Barrero R.A."/>
            <person name="Guerrero F.D."/>
            <person name="Moolhuijzen P."/>
            <person name="Goolsby J.A."/>
            <person name="Tidwell J."/>
            <person name="Bellgard S.E."/>
            <person name="Bellgard M.I."/>
        </authorList>
    </citation>
    <scope>NUCLEOTIDE SEQUENCE</scope>
    <source>
        <tissue evidence="2">Shoot tissue taken approximately 20 cm above the soil surface</tissue>
    </source>
</reference>
<evidence type="ECO:0000256" key="1">
    <source>
        <dbReference type="SAM" id="MobiDB-lite"/>
    </source>
</evidence>
<proteinExistence type="predicted"/>
<sequence length="104" mass="10469">MAGTSAPNTAPAGPLSFQITPTPLRHPETPKLPARISCCRLSPAHRDRTRSHQSLPLPGRNPSAAVTATAQGREGAATTAVAAAAAAAAAPGGARQLGVEGMWL</sequence>
<dbReference type="AlphaFoldDB" id="A0A0A9G8J8"/>
<feature type="region of interest" description="Disordered" evidence="1">
    <location>
        <begin position="1"/>
        <end position="72"/>
    </location>
</feature>
<accession>A0A0A9G8J8</accession>
<organism evidence="2">
    <name type="scientific">Arundo donax</name>
    <name type="common">Giant reed</name>
    <name type="synonym">Donax arundinaceus</name>
    <dbReference type="NCBI Taxonomy" id="35708"/>
    <lineage>
        <taxon>Eukaryota</taxon>
        <taxon>Viridiplantae</taxon>
        <taxon>Streptophyta</taxon>
        <taxon>Embryophyta</taxon>
        <taxon>Tracheophyta</taxon>
        <taxon>Spermatophyta</taxon>
        <taxon>Magnoliopsida</taxon>
        <taxon>Liliopsida</taxon>
        <taxon>Poales</taxon>
        <taxon>Poaceae</taxon>
        <taxon>PACMAD clade</taxon>
        <taxon>Arundinoideae</taxon>
        <taxon>Arundineae</taxon>
        <taxon>Arundo</taxon>
    </lineage>
</organism>